<name>A0A2C9DC67_9HYPH</name>
<evidence type="ECO:0000313" key="4">
    <source>
        <dbReference type="EMBL" id="SON57914.1"/>
    </source>
</evidence>
<dbReference type="Proteomes" id="UP000223606">
    <property type="component" value="Chromosome 1"/>
</dbReference>
<dbReference type="RefSeq" id="WP_099558102.1">
    <property type="nucleotide sequence ID" value="NZ_LT960614.1"/>
</dbReference>
<protein>
    <submittedName>
        <fullName evidence="4">Mycobacterial persistence regulator A</fullName>
    </submittedName>
</protein>
<dbReference type="EMBL" id="LT960614">
    <property type="protein sequence ID" value="SON57914.1"/>
    <property type="molecule type" value="Genomic_DNA"/>
</dbReference>
<evidence type="ECO:0000313" key="5">
    <source>
        <dbReference type="Proteomes" id="UP000223606"/>
    </source>
</evidence>
<reference evidence="5" key="1">
    <citation type="submission" date="2017-09" db="EMBL/GenBank/DDBJ databases">
        <title>Genome sequence of Nannocystis excedens DSM 71.</title>
        <authorList>
            <person name="Blom J."/>
        </authorList>
    </citation>
    <scope>NUCLEOTIDE SEQUENCE [LARGE SCALE GENOMIC DNA]</scope>
    <source>
        <strain evidence="5">type strain: E19</strain>
    </source>
</reference>
<dbReference type="PANTHER" id="PTHR44591:SF21">
    <property type="entry name" value="TWO-COMPONENT RESPONSE REGULATOR"/>
    <property type="match status" value="1"/>
</dbReference>
<keyword evidence="5" id="KW-1185">Reference proteome</keyword>
<dbReference type="Pfam" id="PF00072">
    <property type="entry name" value="Response_reg"/>
    <property type="match status" value="1"/>
</dbReference>
<evidence type="ECO:0000256" key="1">
    <source>
        <dbReference type="ARBA" id="ARBA00022553"/>
    </source>
</evidence>
<dbReference type="InterPro" id="IPR050595">
    <property type="entry name" value="Bact_response_regulator"/>
</dbReference>
<gene>
    <name evidence="4" type="primary">mprA</name>
    <name evidence="4" type="ORF">HDIA_4373</name>
</gene>
<organism evidence="4 5">
    <name type="scientific">Hartmannibacter diazotrophicus</name>
    <dbReference type="NCBI Taxonomy" id="1482074"/>
    <lineage>
        <taxon>Bacteria</taxon>
        <taxon>Pseudomonadati</taxon>
        <taxon>Pseudomonadota</taxon>
        <taxon>Alphaproteobacteria</taxon>
        <taxon>Hyphomicrobiales</taxon>
        <taxon>Pleomorphomonadaceae</taxon>
        <taxon>Hartmannibacter</taxon>
    </lineage>
</organism>
<proteinExistence type="predicted"/>
<dbReference type="PROSITE" id="PS50110">
    <property type="entry name" value="RESPONSE_REGULATORY"/>
    <property type="match status" value="1"/>
</dbReference>
<keyword evidence="1 2" id="KW-0597">Phosphoprotein</keyword>
<feature type="modified residue" description="4-aspartylphosphate" evidence="2">
    <location>
        <position position="53"/>
    </location>
</feature>
<dbReference type="GO" id="GO:0000160">
    <property type="term" value="P:phosphorelay signal transduction system"/>
    <property type="evidence" value="ECO:0007669"/>
    <property type="project" value="InterPro"/>
</dbReference>
<dbReference type="KEGG" id="hdi:HDIA_4373"/>
<dbReference type="CDD" id="cd17546">
    <property type="entry name" value="REC_hyHK_CKI1_RcsC-like"/>
    <property type="match status" value="1"/>
</dbReference>
<dbReference type="SUPFAM" id="SSF52172">
    <property type="entry name" value="CheY-like"/>
    <property type="match status" value="1"/>
</dbReference>
<feature type="domain" description="Response regulatory" evidence="3">
    <location>
        <begin position="3"/>
        <end position="118"/>
    </location>
</feature>
<sequence>MAHILLTEDDEAVRAFVRRALEIDGHDVTLAEDGGAALEILQSGEKFDLLLSDIMMPVMDGIGLALNVARDYPTLPILLMTGFADQRERAHNLEAIIYDVVPKPFTLAEIRKAVREALAAGPRKPEA</sequence>
<dbReference type="SMART" id="SM00448">
    <property type="entry name" value="REC"/>
    <property type="match status" value="1"/>
</dbReference>
<dbReference type="InterPro" id="IPR011006">
    <property type="entry name" value="CheY-like_superfamily"/>
</dbReference>
<dbReference type="PANTHER" id="PTHR44591">
    <property type="entry name" value="STRESS RESPONSE REGULATOR PROTEIN 1"/>
    <property type="match status" value="1"/>
</dbReference>
<accession>A0A2C9DC67</accession>
<dbReference type="OrthoDB" id="9802155at2"/>
<evidence type="ECO:0000256" key="2">
    <source>
        <dbReference type="PROSITE-ProRule" id="PRU00169"/>
    </source>
</evidence>
<evidence type="ECO:0000259" key="3">
    <source>
        <dbReference type="PROSITE" id="PS50110"/>
    </source>
</evidence>
<dbReference type="AlphaFoldDB" id="A0A2C9DC67"/>
<dbReference type="Gene3D" id="3.40.50.2300">
    <property type="match status" value="1"/>
</dbReference>
<dbReference type="InterPro" id="IPR001789">
    <property type="entry name" value="Sig_transdc_resp-reg_receiver"/>
</dbReference>